<dbReference type="Gene3D" id="3.30.1740.10">
    <property type="entry name" value="Zinc finger, PARP-type"/>
    <property type="match status" value="1"/>
</dbReference>
<dbReference type="InterPro" id="IPR036412">
    <property type="entry name" value="HAD-like_sf"/>
</dbReference>
<dbReference type="SUPFAM" id="SSF56784">
    <property type="entry name" value="HAD-like"/>
    <property type="match status" value="1"/>
</dbReference>
<name>A0A8T2TCT2_CERRI</name>
<dbReference type="GO" id="GO:0046403">
    <property type="term" value="F:polynucleotide 3'-phosphatase activity"/>
    <property type="evidence" value="ECO:0007669"/>
    <property type="project" value="TreeGrafter"/>
</dbReference>
<accession>A0A8T2TCT2</accession>
<comment type="subcellular location">
    <subcellularLocation>
        <location evidence="1">Nucleus</location>
    </subcellularLocation>
</comment>
<evidence type="ECO:0000256" key="4">
    <source>
        <dbReference type="ARBA" id="ARBA00022833"/>
    </source>
</evidence>
<dbReference type="AlphaFoldDB" id="A0A8T2TCT2"/>
<dbReference type="OrthoDB" id="19045at2759"/>
<dbReference type="GO" id="GO:0008270">
    <property type="term" value="F:zinc ion binding"/>
    <property type="evidence" value="ECO:0007669"/>
    <property type="project" value="UniProtKB-KW"/>
</dbReference>
<dbReference type="InterPro" id="IPR023214">
    <property type="entry name" value="HAD_sf"/>
</dbReference>
<evidence type="ECO:0000313" key="7">
    <source>
        <dbReference type="EMBL" id="KAH7414948.1"/>
    </source>
</evidence>
<dbReference type="InterPro" id="IPR036957">
    <property type="entry name" value="Znf_PARP_sf"/>
</dbReference>
<dbReference type="PROSITE" id="PS50064">
    <property type="entry name" value="ZF_PARP_2"/>
    <property type="match status" value="1"/>
</dbReference>
<evidence type="ECO:0000256" key="3">
    <source>
        <dbReference type="ARBA" id="ARBA00022771"/>
    </source>
</evidence>
<dbReference type="OMA" id="PKTGMWN"/>
<keyword evidence="5" id="KW-0539">Nucleus</keyword>
<dbReference type="GO" id="GO:0046404">
    <property type="term" value="F:ATP-dependent polydeoxyribonucleotide 5'-hydroxyl-kinase activity"/>
    <property type="evidence" value="ECO:0007669"/>
    <property type="project" value="TreeGrafter"/>
</dbReference>
<dbReference type="Proteomes" id="UP000825935">
    <property type="component" value="Chromosome 14"/>
</dbReference>
<organism evidence="7 8">
    <name type="scientific">Ceratopteris richardii</name>
    <name type="common">Triangle waterfern</name>
    <dbReference type="NCBI Taxonomy" id="49495"/>
    <lineage>
        <taxon>Eukaryota</taxon>
        <taxon>Viridiplantae</taxon>
        <taxon>Streptophyta</taxon>
        <taxon>Embryophyta</taxon>
        <taxon>Tracheophyta</taxon>
        <taxon>Polypodiopsida</taxon>
        <taxon>Polypodiidae</taxon>
        <taxon>Polypodiales</taxon>
        <taxon>Pteridineae</taxon>
        <taxon>Pteridaceae</taxon>
        <taxon>Parkerioideae</taxon>
        <taxon>Ceratopteris</taxon>
    </lineage>
</organism>
<dbReference type="GO" id="GO:0005634">
    <property type="term" value="C:nucleus"/>
    <property type="evidence" value="ECO:0007669"/>
    <property type="project" value="UniProtKB-SubCell"/>
</dbReference>
<dbReference type="PANTHER" id="PTHR12083:SF9">
    <property type="entry name" value="BIFUNCTIONAL POLYNUCLEOTIDE PHOSPHATASE_KINASE"/>
    <property type="match status" value="1"/>
</dbReference>
<dbReference type="PANTHER" id="PTHR12083">
    <property type="entry name" value="BIFUNCTIONAL POLYNUCLEOTIDE PHOSPHATASE/KINASE"/>
    <property type="match status" value="1"/>
</dbReference>
<evidence type="ECO:0000256" key="1">
    <source>
        <dbReference type="ARBA" id="ARBA00004123"/>
    </source>
</evidence>
<dbReference type="NCBIfam" id="TIGR01664">
    <property type="entry name" value="DNA-3'-Pase"/>
    <property type="match status" value="1"/>
</dbReference>
<dbReference type="SUPFAM" id="SSF57716">
    <property type="entry name" value="Glucocorticoid receptor-like (DNA-binding domain)"/>
    <property type="match status" value="1"/>
</dbReference>
<dbReference type="GO" id="GO:0003690">
    <property type="term" value="F:double-stranded DNA binding"/>
    <property type="evidence" value="ECO:0007669"/>
    <property type="project" value="TreeGrafter"/>
</dbReference>
<gene>
    <name evidence="7" type="ORF">KP509_14G020300</name>
</gene>
<dbReference type="NCBIfam" id="TIGR01662">
    <property type="entry name" value="HAD-SF-IIIA"/>
    <property type="match status" value="1"/>
</dbReference>
<dbReference type="GO" id="GO:0006281">
    <property type="term" value="P:DNA repair"/>
    <property type="evidence" value="ECO:0007669"/>
    <property type="project" value="TreeGrafter"/>
</dbReference>
<sequence length="371" mass="41387">MLGHFPPTRAESKLYVLGGPLLRFLRLPVSYNIVLGKETRRTDSRKKAGAAMSQKIVLEYAKSARAACKTCGANMAKGAVRVGLITRADGGFDLTRWHHTHCFMKKHFKGDVASINEITGFKSLKTDEQEELKKLAADVDAITEVPPKRLKKDEENESLLDKEPTFAIDFNPSMVVKKYKDAELPDGWKAFSTVIVNETDESLAKDKIAAFDFDGCLVKTSVQRHGADAWSLLYPSIPKKLQDYHDDGYKLVIFTNESNIDRWKNSRQKAVDSKIGRLKSFMKLVDAPIQVFISCAKEGTGDPFRKPSPGMWVLLEKHFNNGVNIDKARSFYVGDAAGRPGDHSDADLGFAKAIGLEFLLPEDVFLDTKLK</sequence>
<dbReference type="Pfam" id="PF08645">
    <property type="entry name" value="PNK3P"/>
    <property type="match status" value="1"/>
</dbReference>
<keyword evidence="3" id="KW-0863">Zinc-finger</keyword>
<keyword evidence="2" id="KW-0479">Metal-binding</keyword>
<dbReference type="EMBL" id="CM035419">
    <property type="protein sequence ID" value="KAH7414948.1"/>
    <property type="molecule type" value="Genomic_DNA"/>
</dbReference>
<dbReference type="FunFam" id="3.40.50.1000:FF:000198">
    <property type="entry name" value="Bifunctional polynucleotide phosphatase/kinase"/>
    <property type="match status" value="1"/>
</dbReference>
<dbReference type="Pfam" id="PF00645">
    <property type="entry name" value="zf-PARP"/>
    <property type="match status" value="1"/>
</dbReference>
<feature type="domain" description="PARP-type" evidence="6">
    <location>
        <begin position="56"/>
        <end position="140"/>
    </location>
</feature>
<evidence type="ECO:0000259" key="6">
    <source>
        <dbReference type="PROSITE" id="PS50064"/>
    </source>
</evidence>
<evidence type="ECO:0000313" key="8">
    <source>
        <dbReference type="Proteomes" id="UP000825935"/>
    </source>
</evidence>
<dbReference type="InterPro" id="IPR006549">
    <property type="entry name" value="HAD-SF_hydro_IIIA"/>
</dbReference>
<keyword evidence="4" id="KW-0862">Zinc</keyword>
<dbReference type="InterPro" id="IPR013954">
    <property type="entry name" value="PNK3P"/>
</dbReference>
<proteinExistence type="predicted"/>
<evidence type="ECO:0000256" key="2">
    <source>
        <dbReference type="ARBA" id="ARBA00022723"/>
    </source>
</evidence>
<dbReference type="Gene3D" id="3.40.50.1000">
    <property type="entry name" value="HAD superfamily/HAD-like"/>
    <property type="match status" value="1"/>
</dbReference>
<dbReference type="InterPro" id="IPR006551">
    <property type="entry name" value="Polynucleotide_phosphatase"/>
</dbReference>
<reference evidence="7" key="1">
    <citation type="submission" date="2021-08" db="EMBL/GenBank/DDBJ databases">
        <title>WGS assembly of Ceratopteris richardii.</title>
        <authorList>
            <person name="Marchant D.B."/>
            <person name="Chen G."/>
            <person name="Jenkins J."/>
            <person name="Shu S."/>
            <person name="Leebens-Mack J."/>
            <person name="Grimwood J."/>
            <person name="Schmutz J."/>
            <person name="Soltis P."/>
            <person name="Soltis D."/>
            <person name="Chen Z.-H."/>
        </authorList>
    </citation>
    <scope>NUCLEOTIDE SEQUENCE</scope>
    <source>
        <strain evidence="7">Whitten #5841</strain>
        <tissue evidence="7">Leaf</tissue>
    </source>
</reference>
<keyword evidence="8" id="KW-1185">Reference proteome</keyword>
<comment type="caution">
    <text evidence="7">The sequence shown here is derived from an EMBL/GenBank/DDBJ whole genome shotgun (WGS) entry which is preliminary data.</text>
</comment>
<evidence type="ECO:0000256" key="5">
    <source>
        <dbReference type="ARBA" id="ARBA00023242"/>
    </source>
</evidence>
<dbReference type="SMART" id="SM01336">
    <property type="entry name" value="zf-PARP"/>
    <property type="match status" value="1"/>
</dbReference>
<dbReference type="InterPro" id="IPR001510">
    <property type="entry name" value="Znf_PARP"/>
</dbReference>
<protein>
    <recommendedName>
        <fullName evidence="6">PARP-type domain-containing protein</fullName>
    </recommendedName>
</protein>